<comment type="pathway">
    <text evidence="1">Amino-acid biosynthesis; L-phenylalanine biosynthesis; phenylpyruvate from prephenate: step 1/1.</text>
</comment>
<reference evidence="9 10" key="1">
    <citation type="submission" date="2019-04" db="EMBL/GenBank/DDBJ databases">
        <title>Bacillus sediminilitoris sp. nov., isolated from a tidal flat sediment on the East China Sea.</title>
        <authorList>
            <person name="Wei Y."/>
            <person name="Mao H."/>
            <person name="Fang J."/>
        </authorList>
    </citation>
    <scope>NUCLEOTIDE SEQUENCE [LARGE SCALE GENOMIC DNA]</scope>
    <source>
        <strain evidence="9 10">DSL-17</strain>
    </source>
</reference>
<accession>A0A4S4BP34</accession>
<protein>
    <recommendedName>
        <fullName evidence="3">Prephenate dehydratase</fullName>
        <ecNumber evidence="2">4.2.1.51</ecNumber>
    </recommendedName>
</protein>
<dbReference type="Gene3D" id="3.40.190.10">
    <property type="entry name" value="Periplasmic binding protein-like II"/>
    <property type="match status" value="2"/>
</dbReference>
<keyword evidence="5" id="KW-0057">Aromatic amino acid biosynthesis</keyword>
<dbReference type="InterPro" id="IPR001086">
    <property type="entry name" value="Preph_deHydtase"/>
</dbReference>
<name>A0A4S4BP34_9BACI</name>
<evidence type="ECO:0000256" key="6">
    <source>
        <dbReference type="ARBA" id="ARBA00023222"/>
    </source>
</evidence>
<dbReference type="AlphaFoldDB" id="A0A4S4BP34"/>
<dbReference type="EC" id="4.2.1.51" evidence="2"/>
<dbReference type="UniPathway" id="UPA00121">
    <property type="reaction ID" value="UER00345"/>
</dbReference>
<keyword evidence="4" id="KW-0028">Amino-acid biosynthesis</keyword>
<evidence type="ECO:0000313" key="9">
    <source>
        <dbReference type="EMBL" id="THF76481.1"/>
    </source>
</evidence>
<evidence type="ECO:0000256" key="8">
    <source>
        <dbReference type="ARBA" id="ARBA00047848"/>
    </source>
</evidence>
<keyword evidence="6" id="KW-0584">Phenylalanine biosynthesis</keyword>
<dbReference type="GO" id="GO:0004664">
    <property type="term" value="F:prephenate dehydratase activity"/>
    <property type="evidence" value="ECO:0007669"/>
    <property type="project" value="UniProtKB-EC"/>
</dbReference>
<proteinExistence type="predicted"/>
<gene>
    <name evidence="9" type="ORF">E6W99_21400</name>
</gene>
<dbReference type="GO" id="GO:0009094">
    <property type="term" value="P:L-phenylalanine biosynthetic process"/>
    <property type="evidence" value="ECO:0007669"/>
    <property type="project" value="UniProtKB-UniPathway"/>
</dbReference>
<dbReference type="SUPFAM" id="SSF53850">
    <property type="entry name" value="Periplasmic binding protein-like II"/>
    <property type="match status" value="1"/>
</dbReference>
<sequence length="177" mass="19673">MIISICGIEGSFAEMAAQKAFSEDIKIVYCTSFEDALNSVKEKRSDCAAVPVKTSNSGDVTEVMKLLKSGDWNVKSTYKLHTHHCLLALKGEQIKTVNTVCSHPKALQECSMFLRNMNVSLEEYFNTAAGARYIAENKQKHTAAIASKRAAQLYGLEILAENIENDNDYTIFYIVGY</sequence>
<dbReference type="CDD" id="cd13631">
    <property type="entry name" value="PBP2_Ct-PDT_like"/>
    <property type="match status" value="1"/>
</dbReference>
<evidence type="ECO:0000256" key="7">
    <source>
        <dbReference type="ARBA" id="ARBA00023239"/>
    </source>
</evidence>
<dbReference type="OrthoDB" id="9802281at2"/>
<keyword evidence="7" id="KW-0456">Lyase</keyword>
<dbReference type="PROSITE" id="PS51171">
    <property type="entry name" value="PREPHENATE_DEHYDR_3"/>
    <property type="match status" value="1"/>
</dbReference>
<keyword evidence="10" id="KW-1185">Reference proteome</keyword>
<organism evidence="9 10">
    <name type="scientific">Metabacillus sediminilitoris</name>
    <dbReference type="NCBI Taxonomy" id="2567941"/>
    <lineage>
        <taxon>Bacteria</taxon>
        <taxon>Bacillati</taxon>
        <taxon>Bacillota</taxon>
        <taxon>Bacilli</taxon>
        <taxon>Bacillales</taxon>
        <taxon>Bacillaceae</taxon>
        <taxon>Metabacillus</taxon>
    </lineage>
</organism>
<dbReference type="GO" id="GO:0005737">
    <property type="term" value="C:cytoplasm"/>
    <property type="evidence" value="ECO:0007669"/>
    <property type="project" value="TreeGrafter"/>
</dbReference>
<dbReference type="PANTHER" id="PTHR21022:SF19">
    <property type="entry name" value="PREPHENATE DEHYDRATASE-RELATED"/>
    <property type="match status" value="1"/>
</dbReference>
<dbReference type="RefSeq" id="WP_136357645.1">
    <property type="nucleotide sequence ID" value="NZ_CP046266.1"/>
</dbReference>
<evidence type="ECO:0000256" key="3">
    <source>
        <dbReference type="ARBA" id="ARBA00021872"/>
    </source>
</evidence>
<dbReference type="FunFam" id="3.40.190.10:FF:000034">
    <property type="entry name" value="Chorismate mutase/prephenate dehydratase"/>
    <property type="match status" value="1"/>
</dbReference>
<dbReference type="EMBL" id="SSNT01000020">
    <property type="protein sequence ID" value="THF76481.1"/>
    <property type="molecule type" value="Genomic_DNA"/>
</dbReference>
<dbReference type="Pfam" id="PF00800">
    <property type="entry name" value="PDT"/>
    <property type="match status" value="1"/>
</dbReference>
<comment type="caution">
    <text evidence="9">The sequence shown here is derived from an EMBL/GenBank/DDBJ whole genome shotgun (WGS) entry which is preliminary data.</text>
</comment>
<evidence type="ECO:0000256" key="5">
    <source>
        <dbReference type="ARBA" id="ARBA00023141"/>
    </source>
</evidence>
<comment type="catalytic activity">
    <reaction evidence="8">
        <text>prephenate + H(+) = 3-phenylpyruvate + CO2 + H2O</text>
        <dbReference type="Rhea" id="RHEA:21648"/>
        <dbReference type="ChEBI" id="CHEBI:15377"/>
        <dbReference type="ChEBI" id="CHEBI:15378"/>
        <dbReference type="ChEBI" id="CHEBI:16526"/>
        <dbReference type="ChEBI" id="CHEBI:18005"/>
        <dbReference type="ChEBI" id="CHEBI:29934"/>
        <dbReference type="EC" id="4.2.1.51"/>
    </reaction>
</comment>
<evidence type="ECO:0000256" key="2">
    <source>
        <dbReference type="ARBA" id="ARBA00013147"/>
    </source>
</evidence>
<evidence type="ECO:0000256" key="1">
    <source>
        <dbReference type="ARBA" id="ARBA00004741"/>
    </source>
</evidence>
<evidence type="ECO:0000313" key="10">
    <source>
        <dbReference type="Proteomes" id="UP000310334"/>
    </source>
</evidence>
<dbReference type="PANTHER" id="PTHR21022">
    <property type="entry name" value="PREPHENATE DEHYDRATASE P PROTEIN"/>
    <property type="match status" value="1"/>
</dbReference>
<dbReference type="Proteomes" id="UP000310334">
    <property type="component" value="Unassembled WGS sequence"/>
</dbReference>
<evidence type="ECO:0000256" key="4">
    <source>
        <dbReference type="ARBA" id="ARBA00022605"/>
    </source>
</evidence>